<evidence type="ECO:0000313" key="1">
    <source>
        <dbReference type="EMBL" id="KAL3583010.1"/>
    </source>
</evidence>
<dbReference type="EMBL" id="RCHU02000008">
    <property type="protein sequence ID" value="KAL3583010.1"/>
    <property type="molecule type" value="Genomic_DNA"/>
</dbReference>
<reference evidence="1 2" key="1">
    <citation type="journal article" date="2024" name="Plant Biotechnol. J.">
        <title>Genome and CRISPR/Cas9 system of a widespread forest tree (Populus alba) in the world.</title>
        <authorList>
            <person name="Liu Y.J."/>
            <person name="Jiang P.F."/>
            <person name="Han X.M."/>
            <person name="Li X.Y."/>
            <person name="Wang H.M."/>
            <person name="Wang Y.J."/>
            <person name="Wang X.X."/>
            <person name="Zeng Q.Y."/>
        </authorList>
    </citation>
    <scope>NUCLEOTIDE SEQUENCE [LARGE SCALE GENOMIC DNA]</scope>
    <source>
        <strain evidence="2">cv. PAL-ZL1</strain>
    </source>
</reference>
<proteinExistence type="predicted"/>
<evidence type="ECO:0000313" key="2">
    <source>
        <dbReference type="Proteomes" id="UP000309997"/>
    </source>
</evidence>
<protein>
    <submittedName>
        <fullName evidence="1">Uncharacterized protein</fullName>
    </submittedName>
</protein>
<name>A0ACC4BWL5_POPAL</name>
<accession>A0ACC4BWL5</accession>
<organism evidence="1 2">
    <name type="scientific">Populus alba</name>
    <name type="common">White poplar</name>
    <dbReference type="NCBI Taxonomy" id="43335"/>
    <lineage>
        <taxon>Eukaryota</taxon>
        <taxon>Viridiplantae</taxon>
        <taxon>Streptophyta</taxon>
        <taxon>Embryophyta</taxon>
        <taxon>Tracheophyta</taxon>
        <taxon>Spermatophyta</taxon>
        <taxon>Magnoliopsida</taxon>
        <taxon>eudicotyledons</taxon>
        <taxon>Gunneridae</taxon>
        <taxon>Pentapetalae</taxon>
        <taxon>rosids</taxon>
        <taxon>fabids</taxon>
        <taxon>Malpighiales</taxon>
        <taxon>Salicaceae</taxon>
        <taxon>Saliceae</taxon>
        <taxon>Populus</taxon>
    </lineage>
</organism>
<sequence length="104" mass="11098">MDVKLLKARKQGNLLAYLLVPHTQLIRFQPPSKGKAPAISSLGGIFTSDCYLPIINNGKEPVGVVSYNKYPNVVPVGVTTIRGQKRSSSKASGSGKVPLPPLPM</sequence>
<gene>
    <name evidence="1" type="ORF">D5086_017342</name>
</gene>
<keyword evidence="2" id="KW-1185">Reference proteome</keyword>
<comment type="caution">
    <text evidence="1">The sequence shown here is derived from an EMBL/GenBank/DDBJ whole genome shotgun (WGS) entry which is preliminary data.</text>
</comment>
<dbReference type="Proteomes" id="UP000309997">
    <property type="component" value="Unassembled WGS sequence"/>
</dbReference>